<organism evidence="2 3">
    <name type="scientific">Alicyclobacillus mengziensis</name>
    <dbReference type="NCBI Taxonomy" id="2931921"/>
    <lineage>
        <taxon>Bacteria</taxon>
        <taxon>Bacillati</taxon>
        <taxon>Bacillota</taxon>
        <taxon>Bacilli</taxon>
        <taxon>Bacillales</taxon>
        <taxon>Alicyclobacillaceae</taxon>
        <taxon>Alicyclobacillus</taxon>
    </lineage>
</organism>
<keyword evidence="3" id="KW-1185">Reference proteome</keyword>
<feature type="compositionally biased region" description="Low complexity" evidence="1">
    <location>
        <begin position="253"/>
        <end position="269"/>
    </location>
</feature>
<feature type="region of interest" description="Disordered" evidence="1">
    <location>
        <begin position="253"/>
        <end position="279"/>
    </location>
</feature>
<gene>
    <name evidence="2" type="ORF">JZ786_17835</name>
</gene>
<dbReference type="Proteomes" id="UP000663505">
    <property type="component" value="Chromosome"/>
</dbReference>
<name>A0A9X7Z4W1_9BACL</name>
<evidence type="ECO:0000313" key="2">
    <source>
        <dbReference type="EMBL" id="QSO46339.1"/>
    </source>
</evidence>
<dbReference type="KEGG" id="afx:JZ786_17835"/>
<accession>A0A9X7Z4W1</accession>
<evidence type="ECO:0000256" key="1">
    <source>
        <dbReference type="SAM" id="MobiDB-lite"/>
    </source>
</evidence>
<evidence type="ECO:0000313" key="3">
    <source>
        <dbReference type="Proteomes" id="UP000663505"/>
    </source>
</evidence>
<sequence length="279" mass="28521">MRPVFQTFPKQSRAFAITGLVLAITAGVVAGAPLVQKQLSAAPNIFSLVGSLHGTTSNILTNTRALSTQVNLVESKLSDLTQQEQILTQQTATGQALAGQLQTQVGLTSKNLDLMRKILTVEQATTSLTNQLPQKSTLIAAQIGNSAKVLTALDSTLVTTSQESSTLNSQMDTLLAELQSSEQEFRAFGQVNQLLAGLNPGTGSAASLLSKPLKSVTGALTGNSLSGGNVISGNTLPKTASSALGSVTNSLGSLTSSSSQTASNQTGSNPGLLGILGGN</sequence>
<dbReference type="EMBL" id="CP071182">
    <property type="protein sequence ID" value="QSO46339.1"/>
    <property type="molecule type" value="Genomic_DNA"/>
</dbReference>
<dbReference type="AlphaFoldDB" id="A0A9X7Z4W1"/>
<dbReference type="RefSeq" id="WP_206655708.1">
    <property type="nucleotide sequence ID" value="NZ_CP071182.1"/>
</dbReference>
<reference evidence="2 3" key="1">
    <citation type="submission" date="2021-02" db="EMBL/GenBank/DDBJ databases">
        <title>Alicyclobacillus curvatus sp. nov. and Alicyclobacillus mengziensis sp. nov., two acidophilic bacteria isolated from acid mine drainage.</title>
        <authorList>
            <person name="Huang Y."/>
        </authorList>
    </citation>
    <scope>NUCLEOTIDE SEQUENCE [LARGE SCALE GENOMIC DNA]</scope>
    <source>
        <strain evidence="2 3">S30H14</strain>
    </source>
</reference>
<protein>
    <submittedName>
        <fullName evidence="2">Uncharacterized protein</fullName>
    </submittedName>
</protein>
<proteinExistence type="predicted"/>